<dbReference type="SMART" id="SM00530">
    <property type="entry name" value="HTH_XRE"/>
    <property type="match status" value="1"/>
</dbReference>
<organism evidence="2 3">
    <name type="scientific">Streptomyces radiopugnans</name>
    <dbReference type="NCBI Taxonomy" id="403935"/>
    <lineage>
        <taxon>Bacteria</taxon>
        <taxon>Bacillati</taxon>
        <taxon>Actinomycetota</taxon>
        <taxon>Actinomycetes</taxon>
        <taxon>Kitasatosporales</taxon>
        <taxon>Streptomycetaceae</taxon>
        <taxon>Streptomyces</taxon>
    </lineage>
</organism>
<dbReference type="PROSITE" id="PS50943">
    <property type="entry name" value="HTH_CROC1"/>
    <property type="match status" value="1"/>
</dbReference>
<dbReference type="GO" id="GO:0003677">
    <property type="term" value="F:DNA binding"/>
    <property type="evidence" value="ECO:0007669"/>
    <property type="project" value="InterPro"/>
</dbReference>
<dbReference type="InterPro" id="IPR043917">
    <property type="entry name" value="DUF5753"/>
</dbReference>
<dbReference type="RefSeq" id="WP_093663420.1">
    <property type="nucleotide sequence ID" value="NZ_FOET01000029.1"/>
</dbReference>
<keyword evidence="3" id="KW-1185">Reference proteome</keyword>
<feature type="domain" description="HTH cro/C1-type" evidence="1">
    <location>
        <begin position="33"/>
        <end position="88"/>
    </location>
</feature>
<evidence type="ECO:0000259" key="1">
    <source>
        <dbReference type="PROSITE" id="PS50943"/>
    </source>
</evidence>
<protein>
    <submittedName>
        <fullName evidence="2">Helix-turn-helix domain-containing protein</fullName>
    </submittedName>
</protein>
<dbReference type="Gene3D" id="1.10.260.40">
    <property type="entry name" value="lambda repressor-like DNA-binding domains"/>
    <property type="match status" value="1"/>
</dbReference>
<dbReference type="Pfam" id="PF13560">
    <property type="entry name" value="HTH_31"/>
    <property type="match status" value="1"/>
</dbReference>
<accession>A0A1H9KUF8</accession>
<dbReference type="AlphaFoldDB" id="A0A1H9KUF8"/>
<proteinExistence type="predicted"/>
<reference evidence="2 3" key="1">
    <citation type="submission" date="2016-10" db="EMBL/GenBank/DDBJ databases">
        <authorList>
            <person name="de Groot N.N."/>
        </authorList>
    </citation>
    <scope>NUCLEOTIDE SEQUENCE [LARGE SCALE GENOMIC DNA]</scope>
    <source>
        <strain evidence="2 3">CGMCC 4.3519</strain>
    </source>
</reference>
<gene>
    <name evidence="2" type="ORF">SAMN05216481_1297</name>
</gene>
<dbReference type="InterPro" id="IPR010982">
    <property type="entry name" value="Lambda_DNA-bd_dom_sf"/>
</dbReference>
<dbReference type="SUPFAM" id="SSF47413">
    <property type="entry name" value="lambda repressor-like DNA-binding domains"/>
    <property type="match status" value="1"/>
</dbReference>
<evidence type="ECO:0000313" key="3">
    <source>
        <dbReference type="Proteomes" id="UP000199055"/>
    </source>
</evidence>
<dbReference type="Pfam" id="PF19054">
    <property type="entry name" value="DUF5753"/>
    <property type="match status" value="1"/>
</dbReference>
<dbReference type="InterPro" id="IPR001387">
    <property type="entry name" value="Cro/C1-type_HTH"/>
</dbReference>
<dbReference type="EMBL" id="FOET01000029">
    <property type="protein sequence ID" value="SER02433.1"/>
    <property type="molecule type" value="Genomic_DNA"/>
</dbReference>
<dbReference type="STRING" id="403935.SAMN05216481_1297"/>
<dbReference type="CDD" id="cd00093">
    <property type="entry name" value="HTH_XRE"/>
    <property type="match status" value="1"/>
</dbReference>
<sequence>MAAEPSRSLSIKRYIEHPKGSPTVLRLVVGSQLRRLRKECGIDLEEAAKAIRGSTAKVSRLERGQGACKERDVADLLTLYGVLDEDERADFLALTRQTNTRGWWHRYSDVLPEWFERHLGLEEAAAVIRTYEVQFIPGLLQTEEYARAVTRLCHPHASGQENDRRVRLRMERQALLTRPDAPRLWAVLDEAALRRPLGDTEVMRGQLRRLIEATRRPNVTLQVAPFETGGLAAVGGPVTILRFPEPDLPDVVYLEQLTSALYLDKEEDVDHYLSIMDRLCAVAETPADSVAFLEELLERLG</sequence>
<name>A0A1H9KUF8_9ACTN</name>
<dbReference type="Proteomes" id="UP000199055">
    <property type="component" value="Unassembled WGS sequence"/>
</dbReference>
<evidence type="ECO:0000313" key="2">
    <source>
        <dbReference type="EMBL" id="SER02433.1"/>
    </source>
</evidence>